<dbReference type="EMBL" id="LN854139">
    <property type="protein sequence ID" value="CRY97545.1"/>
    <property type="molecule type" value="Genomic_DNA"/>
</dbReference>
<protein>
    <submittedName>
        <fullName evidence="1">Uncharacterized protein</fullName>
    </submittedName>
</protein>
<sequence length="240" mass="25991">MSKTPEKKQLPLLLKLAAERLDELFRLVDLTHGEDRSRGMRSERRDAIRAVVSALLGRVNLQAGGLAVQLSADGREATPLTVEGLAAAAGVGARRTKRVLCNMRNAGLIEVTPQWRRRADGGRTLLVAACLRRLTRKFWAALGLWGLYVETVRYMQGRPLIRIKAAVYEVAASLGRRVLPLLGGRRGPPPPETAAAKKDRETRNAAFICLTVTHGGTPCPCPACSPDQAAICRALAASLD</sequence>
<keyword evidence="1" id="KW-0614">Plasmid</keyword>
<dbReference type="AlphaFoldDB" id="A0A0H5Q825"/>
<organism evidence="1">
    <name type="scientific">uncultured prokaryote</name>
    <dbReference type="NCBI Taxonomy" id="198431"/>
    <lineage>
        <taxon>unclassified sequences</taxon>
        <taxon>environmental samples</taxon>
    </lineage>
</organism>
<name>A0A0H5Q825_9ZZZZ</name>
<reference evidence="1" key="1">
    <citation type="submission" date="2015-06" db="EMBL/GenBank/DDBJ databases">
        <authorList>
            <person name="Joergensen T."/>
        </authorList>
    </citation>
    <scope>NUCLEOTIDE SEQUENCE</scope>
    <source>
        <plasmid evidence="1">pRGFK1630</plasmid>
    </source>
</reference>
<evidence type="ECO:0000313" key="1">
    <source>
        <dbReference type="EMBL" id="CRY97545.1"/>
    </source>
</evidence>
<geneLocation type="plasmid" evidence="1">
    <name>pRGFK1630</name>
</geneLocation>
<accession>A0A0H5Q825</accession>
<reference evidence="1" key="2">
    <citation type="submission" date="2015-07" db="EMBL/GenBank/DDBJ databases">
        <title>Plasmids, circular viruses and viroids from rat gut.</title>
        <authorList>
            <person name="Jorgensen T.J."/>
            <person name="Hansen M.A."/>
            <person name="Xu Z."/>
            <person name="Tabak M.A."/>
            <person name="Sorensen S.J."/>
            <person name="Hansen L.H."/>
        </authorList>
    </citation>
    <scope>NUCLEOTIDE SEQUENCE</scope>
    <source>
        <plasmid evidence="1">pRGFK1630</plasmid>
    </source>
</reference>
<proteinExistence type="predicted"/>